<dbReference type="InterPro" id="IPR054722">
    <property type="entry name" value="PolX-like_BBD"/>
</dbReference>
<dbReference type="InterPro" id="IPR001584">
    <property type="entry name" value="Integrase_cat-core"/>
</dbReference>
<dbReference type="InterPro" id="IPR012337">
    <property type="entry name" value="RNaseH-like_sf"/>
</dbReference>
<evidence type="ECO:0000256" key="4">
    <source>
        <dbReference type="ARBA" id="ARBA00022722"/>
    </source>
</evidence>
<keyword evidence="13" id="KW-0548">Nucleotidyltransferase</keyword>
<evidence type="ECO:0000256" key="13">
    <source>
        <dbReference type="ARBA" id="ARBA00022932"/>
    </source>
</evidence>
<evidence type="ECO:0000256" key="14">
    <source>
        <dbReference type="ARBA" id="ARBA00023113"/>
    </source>
</evidence>
<keyword evidence="14" id="KW-0917">Virion maturation</keyword>
<evidence type="ECO:0000256" key="1">
    <source>
        <dbReference type="ARBA" id="ARBA00002180"/>
    </source>
</evidence>
<dbReference type="GO" id="GO:0005524">
    <property type="term" value="F:ATP binding"/>
    <property type="evidence" value="ECO:0007669"/>
    <property type="project" value="UniProtKB-KW"/>
</dbReference>
<dbReference type="GO" id="GO:0015074">
    <property type="term" value="P:DNA integration"/>
    <property type="evidence" value="ECO:0007669"/>
    <property type="project" value="UniProtKB-KW"/>
</dbReference>
<dbReference type="GO" id="GO:0006310">
    <property type="term" value="P:DNA recombination"/>
    <property type="evidence" value="ECO:0007669"/>
    <property type="project" value="UniProtKB-KW"/>
</dbReference>
<sequence>MWVVDTSAGRAVTPDRSWFKGNLQPGQGHIFTYGNGTVSHSTLKGSIKLNILNPKQSLNALTLTDVSYDRECGSNLLSAYYLAEQGYRHFQSKTGEFLFFQFGDILKEWHLRLGHVGNERLIRTISNQKIEGLPNIPYSELKKVSFFCKTCAHMTDRRMSYRNMVGNIATEPLHTLHMDSTGRLKVDGLYGSFGYQYALAVVDDAIAYKWYLIVKSLKEVPGKIRTLLKQVSVQLPSYKVRRIRTDGGTEFINKVVSKLCSDLGLVFESSNVESQEENGSAERAHQSIMAGVRCALRGANMTAKWWPEALLYMTDVTNRLPMAKLGMKTPYELLHRKKSSGLALRIWGTTCYAHVPKTKRKDPKLSDRAIECKLLGLSHNFKGYRLLDVKGNKYLIARDVILNSEGTAAMIR</sequence>
<dbReference type="Gene3D" id="3.30.420.10">
    <property type="entry name" value="Ribonuclease H-like superfamily/Ribonuclease H"/>
    <property type="match status" value="1"/>
</dbReference>
<dbReference type="InterPro" id="IPR036397">
    <property type="entry name" value="RNaseH_sf"/>
</dbReference>
<dbReference type="GO" id="GO:0008233">
    <property type="term" value="F:peptidase activity"/>
    <property type="evidence" value="ECO:0007669"/>
    <property type="project" value="UniProtKB-KW"/>
</dbReference>
<reference evidence="17 18" key="1">
    <citation type="journal article" date="2017" name="Genome Biol. Evol.">
        <title>Phytophthora megakarya and P. palmivora, closely related causal agents of cacao black pod rot, underwent increases in genome sizes and gene numbers by different mechanisms.</title>
        <authorList>
            <person name="Ali S.S."/>
            <person name="Shao J."/>
            <person name="Lary D.J."/>
            <person name="Kronmiller B."/>
            <person name="Shen D."/>
            <person name="Strem M.D."/>
            <person name="Amoako-Attah I."/>
            <person name="Akrofi A.Y."/>
            <person name="Begoude B.A."/>
            <person name="Ten Hoopen G.M."/>
            <person name="Coulibaly K."/>
            <person name="Kebe B.I."/>
            <person name="Melnick R.L."/>
            <person name="Guiltinan M.J."/>
            <person name="Tyler B.M."/>
            <person name="Meinhardt L.W."/>
            <person name="Bailey B.A."/>
        </authorList>
    </citation>
    <scope>NUCLEOTIDE SEQUENCE [LARGE SCALE GENOMIC DNA]</scope>
    <source>
        <strain evidence="18">sbr112.9</strain>
    </source>
</reference>
<keyword evidence="13" id="KW-0239">DNA-directed DNA polymerase</keyword>
<name>A0A2P4XW70_9STRA</name>
<dbReference type="InterPro" id="IPR039537">
    <property type="entry name" value="Retrotran_Ty1/copia-like"/>
</dbReference>
<dbReference type="EMBL" id="NCKW01007820">
    <property type="protein sequence ID" value="POM69805.1"/>
    <property type="molecule type" value="Genomic_DNA"/>
</dbReference>
<dbReference type="GO" id="GO:0004519">
    <property type="term" value="F:endonuclease activity"/>
    <property type="evidence" value="ECO:0007669"/>
    <property type="project" value="UniProtKB-KW"/>
</dbReference>
<organism evidence="17 18">
    <name type="scientific">Phytophthora palmivora</name>
    <dbReference type="NCBI Taxonomy" id="4796"/>
    <lineage>
        <taxon>Eukaryota</taxon>
        <taxon>Sar</taxon>
        <taxon>Stramenopiles</taxon>
        <taxon>Oomycota</taxon>
        <taxon>Peronosporomycetes</taxon>
        <taxon>Peronosporales</taxon>
        <taxon>Peronosporaceae</taxon>
        <taxon>Phytophthora</taxon>
    </lineage>
</organism>
<dbReference type="PANTHER" id="PTHR42648">
    <property type="entry name" value="TRANSPOSASE, PUTATIVE-RELATED"/>
    <property type="match status" value="1"/>
</dbReference>
<dbReference type="OrthoDB" id="2982712at2759"/>
<dbReference type="PANTHER" id="PTHR42648:SF11">
    <property type="entry name" value="TRANSPOSON TY4-P GAG-POL POLYPROTEIN"/>
    <property type="match status" value="1"/>
</dbReference>
<comment type="caution">
    <text evidence="17">The sequence shown here is derived from an EMBL/GenBank/DDBJ whole genome shotgun (WGS) entry which is preliminary data.</text>
</comment>
<keyword evidence="11" id="KW-0229">DNA integration</keyword>
<keyword evidence="10" id="KW-0460">Magnesium</keyword>
<keyword evidence="6" id="KW-0547">Nucleotide-binding</keyword>
<dbReference type="GO" id="GO:0003964">
    <property type="term" value="F:RNA-directed DNA polymerase activity"/>
    <property type="evidence" value="ECO:0007669"/>
    <property type="project" value="UniProtKB-KW"/>
</dbReference>
<dbReference type="GO" id="GO:0003887">
    <property type="term" value="F:DNA-directed DNA polymerase activity"/>
    <property type="evidence" value="ECO:0007669"/>
    <property type="project" value="UniProtKB-KW"/>
</dbReference>
<dbReference type="AlphaFoldDB" id="A0A2P4XW70"/>
<evidence type="ECO:0000256" key="5">
    <source>
        <dbReference type="ARBA" id="ARBA00022723"/>
    </source>
</evidence>
<keyword evidence="4" id="KW-0540">Nuclease</keyword>
<comment type="function">
    <text evidence="1">The aspartyl protease (PR) mediates the proteolytic cleavages of the Gag and Gag-Pol polyproteins after assembly of the VLP.</text>
</comment>
<keyword evidence="7" id="KW-0255">Endonuclease</keyword>
<keyword evidence="5" id="KW-0479">Metal-binding</keyword>
<keyword evidence="2" id="KW-1188">Viral release from host cell</keyword>
<keyword evidence="9" id="KW-0067">ATP-binding</keyword>
<dbReference type="Proteomes" id="UP000237271">
    <property type="component" value="Unassembled WGS sequence"/>
</dbReference>
<evidence type="ECO:0000259" key="16">
    <source>
        <dbReference type="PROSITE" id="PS50994"/>
    </source>
</evidence>
<dbReference type="GO" id="GO:0006508">
    <property type="term" value="P:proteolysis"/>
    <property type="evidence" value="ECO:0007669"/>
    <property type="project" value="UniProtKB-KW"/>
</dbReference>
<dbReference type="GO" id="GO:0003676">
    <property type="term" value="F:nucleic acid binding"/>
    <property type="evidence" value="ECO:0007669"/>
    <property type="project" value="InterPro"/>
</dbReference>
<evidence type="ECO:0000256" key="3">
    <source>
        <dbReference type="ARBA" id="ARBA00022670"/>
    </source>
</evidence>
<keyword evidence="3" id="KW-0645">Protease</keyword>
<keyword evidence="12" id="KW-0695">RNA-directed DNA polymerase</keyword>
<keyword evidence="18" id="KW-1185">Reference proteome</keyword>
<protein>
    <recommendedName>
        <fullName evidence="16">Integrase catalytic domain-containing protein</fullName>
    </recommendedName>
</protein>
<evidence type="ECO:0000256" key="8">
    <source>
        <dbReference type="ARBA" id="ARBA00022801"/>
    </source>
</evidence>
<evidence type="ECO:0000256" key="9">
    <source>
        <dbReference type="ARBA" id="ARBA00022840"/>
    </source>
</evidence>
<feature type="domain" description="Integrase catalytic" evidence="16">
    <location>
        <begin position="168"/>
        <end position="338"/>
    </location>
</feature>
<keyword evidence="15" id="KW-0233">DNA recombination</keyword>
<dbReference type="Pfam" id="PF25597">
    <property type="entry name" value="SH3_retrovirus"/>
    <property type="match status" value="1"/>
</dbReference>
<evidence type="ECO:0000256" key="7">
    <source>
        <dbReference type="ARBA" id="ARBA00022759"/>
    </source>
</evidence>
<gene>
    <name evidence="17" type="ORF">PHPALM_13891</name>
</gene>
<proteinExistence type="predicted"/>
<evidence type="ECO:0000256" key="11">
    <source>
        <dbReference type="ARBA" id="ARBA00022908"/>
    </source>
</evidence>
<evidence type="ECO:0000313" key="18">
    <source>
        <dbReference type="Proteomes" id="UP000237271"/>
    </source>
</evidence>
<evidence type="ECO:0000256" key="10">
    <source>
        <dbReference type="ARBA" id="ARBA00022842"/>
    </source>
</evidence>
<dbReference type="GO" id="GO:0046872">
    <property type="term" value="F:metal ion binding"/>
    <property type="evidence" value="ECO:0007669"/>
    <property type="project" value="UniProtKB-KW"/>
</dbReference>
<dbReference type="Pfam" id="PF22936">
    <property type="entry name" value="Pol_BBD"/>
    <property type="match status" value="1"/>
</dbReference>
<evidence type="ECO:0000256" key="15">
    <source>
        <dbReference type="ARBA" id="ARBA00023172"/>
    </source>
</evidence>
<evidence type="ECO:0000256" key="6">
    <source>
        <dbReference type="ARBA" id="ARBA00022741"/>
    </source>
</evidence>
<accession>A0A2P4XW70</accession>
<evidence type="ECO:0000256" key="12">
    <source>
        <dbReference type="ARBA" id="ARBA00022918"/>
    </source>
</evidence>
<evidence type="ECO:0000256" key="2">
    <source>
        <dbReference type="ARBA" id="ARBA00022612"/>
    </source>
</evidence>
<evidence type="ECO:0000313" key="17">
    <source>
        <dbReference type="EMBL" id="POM69805.1"/>
    </source>
</evidence>
<dbReference type="PROSITE" id="PS50994">
    <property type="entry name" value="INTEGRASE"/>
    <property type="match status" value="1"/>
</dbReference>
<keyword evidence="8" id="KW-0378">Hydrolase</keyword>
<keyword evidence="13" id="KW-0808">Transferase</keyword>
<dbReference type="InterPro" id="IPR057670">
    <property type="entry name" value="SH3_retrovirus"/>
</dbReference>
<dbReference type="SUPFAM" id="SSF53098">
    <property type="entry name" value="Ribonuclease H-like"/>
    <property type="match status" value="1"/>
</dbReference>